<keyword evidence="2" id="KW-1185">Reference proteome</keyword>
<protein>
    <submittedName>
        <fullName evidence="1">Uncharacterized protein</fullName>
    </submittedName>
</protein>
<evidence type="ECO:0000313" key="2">
    <source>
        <dbReference type="Proteomes" id="UP000826271"/>
    </source>
</evidence>
<evidence type="ECO:0000313" key="1">
    <source>
        <dbReference type="EMBL" id="KAG8375845.1"/>
    </source>
</evidence>
<organism evidence="1 2">
    <name type="scientific">Buddleja alternifolia</name>
    <dbReference type="NCBI Taxonomy" id="168488"/>
    <lineage>
        <taxon>Eukaryota</taxon>
        <taxon>Viridiplantae</taxon>
        <taxon>Streptophyta</taxon>
        <taxon>Embryophyta</taxon>
        <taxon>Tracheophyta</taxon>
        <taxon>Spermatophyta</taxon>
        <taxon>Magnoliopsida</taxon>
        <taxon>eudicotyledons</taxon>
        <taxon>Gunneridae</taxon>
        <taxon>Pentapetalae</taxon>
        <taxon>asterids</taxon>
        <taxon>lamiids</taxon>
        <taxon>Lamiales</taxon>
        <taxon>Scrophulariaceae</taxon>
        <taxon>Buddlejeae</taxon>
        <taxon>Buddleja</taxon>
    </lineage>
</organism>
<accession>A0AAV6X394</accession>
<dbReference type="AlphaFoldDB" id="A0AAV6X394"/>
<dbReference type="Proteomes" id="UP000826271">
    <property type="component" value="Unassembled WGS sequence"/>
</dbReference>
<dbReference type="EMBL" id="WHWC01000009">
    <property type="protein sequence ID" value="KAG8375845.1"/>
    <property type="molecule type" value="Genomic_DNA"/>
</dbReference>
<gene>
    <name evidence="1" type="ORF">BUALT_Bualt09G0001500</name>
</gene>
<sequence length="107" mass="12002">MSIASCDAFRRTKLKKWRPEAEVTESIIKEELEIEIAKDNFQFETEEIGLLVKVEELGMDRKGGSEVGFCSCHSVCFIFKRTPPSQTFVILTNLALNSGRLGAKESS</sequence>
<comment type="caution">
    <text evidence="1">The sequence shown here is derived from an EMBL/GenBank/DDBJ whole genome shotgun (WGS) entry which is preliminary data.</text>
</comment>
<name>A0AAV6X394_9LAMI</name>
<reference evidence="1" key="1">
    <citation type="submission" date="2019-10" db="EMBL/GenBank/DDBJ databases">
        <authorList>
            <person name="Zhang R."/>
            <person name="Pan Y."/>
            <person name="Wang J."/>
            <person name="Ma R."/>
            <person name="Yu S."/>
        </authorList>
    </citation>
    <scope>NUCLEOTIDE SEQUENCE</scope>
    <source>
        <strain evidence="1">LA-IB0</strain>
        <tissue evidence="1">Leaf</tissue>
    </source>
</reference>
<proteinExistence type="predicted"/>